<accession>X1AHA1</accession>
<gene>
    <name evidence="2" type="ORF">S01H4_21004</name>
</gene>
<dbReference type="EMBL" id="BART01009480">
    <property type="protein sequence ID" value="GAG69122.1"/>
    <property type="molecule type" value="Genomic_DNA"/>
</dbReference>
<evidence type="ECO:0000313" key="2">
    <source>
        <dbReference type="EMBL" id="GAG69122.1"/>
    </source>
</evidence>
<dbReference type="GO" id="GO:0008839">
    <property type="term" value="F:4-hydroxy-tetrahydrodipicolinate reductase"/>
    <property type="evidence" value="ECO:0007669"/>
    <property type="project" value="InterPro"/>
</dbReference>
<dbReference type="InterPro" id="IPR036291">
    <property type="entry name" value="NAD(P)-bd_dom_sf"/>
</dbReference>
<dbReference type="InterPro" id="IPR022663">
    <property type="entry name" value="DapB_C"/>
</dbReference>
<organism evidence="2">
    <name type="scientific">marine sediment metagenome</name>
    <dbReference type="NCBI Taxonomy" id="412755"/>
    <lineage>
        <taxon>unclassified sequences</taxon>
        <taxon>metagenomes</taxon>
        <taxon>ecological metagenomes</taxon>
    </lineage>
</organism>
<evidence type="ECO:0000259" key="1">
    <source>
        <dbReference type="Pfam" id="PF05173"/>
    </source>
</evidence>
<reference evidence="2" key="1">
    <citation type="journal article" date="2014" name="Front. Microbiol.">
        <title>High frequency of phylogenetically diverse reductive dehalogenase-homologous genes in deep subseafloor sedimentary metagenomes.</title>
        <authorList>
            <person name="Kawai M."/>
            <person name="Futagami T."/>
            <person name="Toyoda A."/>
            <person name="Takaki Y."/>
            <person name="Nishi S."/>
            <person name="Hori S."/>
            <person name="Arai W."/>
            <person name="Tsubouchi T."/>
            <person name="Morono Y."/>
            <person name="Uchiyama I."/>
            <person name="Ito T."/>
            <person name="Fujiyama A."/>
            <person name="Inagaki F."/>
            <person name="Takami H."/>
        </authorList>
    </citation>
    <scope>NUCLEOTIDE SEQUENCE</scope>
    <source>
        <strain evidence="2">Expedition CK06-06</strain>
    </source>
</reference>
<name>X1AHA1_9ZZZZ</name>
<dbReference type="GO" id="GO:0009089">
    <property type="term" value="P:lysine biosynthetic process via diaminopimelate"/>
    <property type="evidence" value="ECO:0007669"/>
    <property type="project" value="InterPro"/>
</dbReference>
<proteinExistence type="predicted"/>
<dbReference type="SUPFAM" id="SSF51735">
    <property type="entry name" value="NAD(P)-binding Rossmann-fold domains"/>
    <property type="match status" value="1"/>
</dbReference>
<protein>
    <recommendedName>
        <fullName evidence="1">Dihydrodipicolinate reductase C-terminal domain-containing protein</fullName>
    </recommendedName>
</protein>
<dbReference type="AlphaFoldDB" id="X1AHA1"/>
<dbReference type="Pfam" id="PF05173">
    <property type="entry name" value="DapB_C"/>
    <property type="match status" value="1"/>
</dbReference>
<comment type="caution">
    <text evidence="2">The sequence shown here is derived from an EMBL/GenBank/DDBJ whole genome shotgun (WGS) entry which is preliminary data.</text>
</comment>
<feature type="domain" description="Dihydrodipicolinate reductase C-terminal" evidence="1">
    <location>
        <begin position="2"/>
        <end position="47"/>
    </location>
</feature>
<dbReference type="Gene3D" id="3.40.50.720">
    <property type="entry name" value="NAD(P)-binding Rossmann-like Domain"/>
    <property type="match status" value="1"/>
</dbReference>
<sequence>MVFASEGERIVLSHIATDRQIFARGAVKAALWGQDKPPGLYSMMDVLGIDV</sequence>